<evidence type="ECO:0000313" key="6">
    <source>
        <dbReference type="EMBL" id="TGO55294.1"/>
    </source>
</evidence>
<dbReference type="GO" id="GO:0005524">
    <property type="term" value="F:ATP binding"/>
    <property type="evidence" value="ECO:0007669"/>
    <property type="project" value="UniProtKB-KW"/>
</dbReference>
<feature type="region of interest" description="Disordered" evidence="4">
    <location>
        <begin position="1474"/>
        <end position="1523"/>
    </location>
</feature>
<feature type="compositionally biased region" description="Acidic residues" evidence="4">
    <location>
        <begin position="1491"/>
        <end position="1509"/>
    </location>
</feature>
<evidence type="ECO:0000256" key="4">
    <source>
        <dbReference type="SAM" id="MobiDB-lite"/>
    </source>
</evidence>
<dbReference type="InterPro" id="IPR001650">
    <property type="entry name" value="Helicase_C-like"/>
</dbReference>
<proteinExistence type="predicted"/>
<dbReference type="InterPro" id="IPR000330">
    <property type="entry name" value="SNF2_N"/>
</dbReference>
<dbReference type="PANTHER" id="PTHR45626:SF51">
    <property type="entry name" value="SNF2-RELATED DOMAIN-CONTAINING PROTEIN"/>
    <property type="match status" value="1"/>
</dbReference>
<sequence>MAPPTPISDDLLEIKKPVGMKSIWSNMKKGASRQNPSTKKRSTQQIRSDSSFAALSPPSRDSISVSKNSCFSDLNNYIPVGSIRIHKHECSLLTEEVFTCRDWHAFHLPSDIINFQQSILYLPNIVQGQLLRSAALAEYTGIHNAGWIRMEFKAKDKNTGQIRVYILPDDIGNAVLDRQVFVQYCVSSRLVLIPFSSMKQLRKGMETLLDKLDVSDATWQGTWSDDTPTQHINSDLDNKESTDIVSLFDIFNDLPSPKPDPGVIVGDRYVQDAMRSLLTGNVQGLNPNTRMHPYQCETAAMMLQRETQPGYIVDPRLRKIQDRHGQSFYCDLSANGCLREPRLYEAPRGGICAENMGLGKSLICLALILSTKYLRPQMPDEHSINSIPTRKKTGSLLDMCASTVGRQGIPWEMVLGKMESEGELGFSQMHAALNRGIGYYWYEPDPPARETRRPITPTKKKIWLAKSTLVVVPPNLVHQWIQEIEKHTTSLSYLVLNDMGIQVPAAHELAKYDIILFSRRRFEREAIEATLTCRQSTTTCEHCFGSPEAPNCSCKMSSGTTPAEAFKYRSPLRDLHFKRLITDEGHGFGNVTKSGQSNAIIMIDFLHFDARWIISGTPTNGLHGKDVPFSRTYELRNNDAKPIGPENAKTPGEKSSTSPKGLFIQQETKDLEKLGNILKSYLKARPWANTAVVGDQASWLDLVIRPRYNQQIHGDPGILKSTLESMIIRHTARDITAQLRLPPLSNKIVYLEGCFQDKLSLNIFSMMITINAVTSEREGVDYFFHPKNRRVLLTLFSNLRQASFTWSGYTKAMIENSLQTAAKFLTKDDISSEDKNLLQEAVRVGELALSNGIFTAVSQLHEMAMYVRNPLSEEIRRAWALDFHDGNPTLMGASMICAAKEPFYTYRRGSLVDQSDSVFDTAKLTNFGENLMRRLAIDADIDPVEFKTAQAGFTDQRLSASPDSSASVNNSMWRESTITSTASSKLSYLMDQIFLHHKNEKIIVFYEAENVGYYIAQALKCVNIEHLLYTKRDSTSERSKCVAKFNSVAGFCVMLMDVNQAAFGLDMSAASRIYFVNPVFSPQVEAQAIKRSHRIGQLRSVHVETLVLKGSIEEVILTRRNTLNDQEHTHLKNILEDQTIYDWIKNIQFYPITSGDLPGPEQLAPFSYPQLAFGKFNNSLNNANKDMVPTAEPETLEPLPSQSTDSRQSVSDGETARNVARLGDLRRILGNENSEIILAMYKRGLRERIYEQELGLGRWIDGLMLSHQIVNVSPSGGTGSSHPSRGVGFDARTRPGLNTETGQALLGNGEAEENSHKNDEDHPESPRTKSTKTGSTENDRHNELMMQSRASRELAEKQAEEVDKGESHSSTQTLTLEERVGEIIEETAIMQSSASGISTSQPSARFLRGFGPSASRPGFRVSRSGGPSAHEPSIWPSIWPSPWPSIRGTLEVGQITGVESTSTAPNITLTFDEPDIESLSTEIEGNTTNERDEDMEDAEVADEAEDEATGAESDSSPRNLYDA</sequence>
<feature type="compositionally biased region" description="Basic and acidic residues" evidence="4">
    <location>
        <begin position="1350"/>
        <end position="1367"/>
    </location>
</feature>
<feature type="compositionally biased region" description="Low complexity" evidence="4">
    <location>
        <begin position="1189"/>
        <end position="1200"/>
    </location>
</feature>
<dbReference type="PANTHER" id="PTHR45626">
    <property type="entry name" value="TRANSCRIPTION TERMINATION FACTOR 2-RELATED"/>
    <property type="match status" value="1"/>
</dbReference>
<evidence type="ECO:0000256" key="3">
    <source>
        <dbReference type="ARBA" id="ARBA00022840"/>
    </source>
</evidence>
<feature type="compositionally biased region" description="Polar residues" evidence="4">
    <location>
        <begin position="1478"/>
        <end position="1488"/>
    </location>
</feature>
<feature type="compositionally biased region" description="Basic and acidic residues" evidence="4">
    <location>
        <begin position="1313"/>
        <end position="1327"/>
    </location>
</feature>
<feature type="compositionally biased region" description="Polar residues" evidence="4">
    <location>
        <begin position="32"/>
        <end position="65"/>
    </location>
</feature>
<dbReference type="Gene3D" id="3.40.50.300">
    <property type="entry name" value="P-loop containing nucleotide triphosphate hydrolases"/>
    <property type="match status" value="2"/>
</dbReference>
<feature type="domain" description="Helicase C-terminal" evidence="5">
    <location>
        <begin position="989"/>
        <end position="1148"/>
    </location>
</feature>
<gene>
    <name evidence="6" type="ORF">BOTNAR_0248g00100</name>
</gene>
<organism evidence="6 7">
    <name type="scientific">Botryotinia narcissicola</name>
    <dbReference type="NCBI Taxonomy" id="278944"/>
    <lineage>
        <taxon>Eukaryota</taxon>
        <taxon>Fungi</taxon>
        <taxon>Dikarya</taxon>
        <taxon>Ascomycota</taxon>
        <taxon>Pezizomycotina</taxon>
        <taxon>Leotiomycetes</taxon>
        <taxon>Helotiales</taxon>
        <taxon>Sclerotiniaceae</taxon>
        <taxon>Botryotinia</taxon>
    </lineage>
</organism>
<dbReference type="InterPro" id="IPR049730">
    <property type="entry name" value="SNF2/RAD54-like_C"/>
</dbReference>
<dbReference type="SUPFAM" id="SSF52540">
    <property type="entry name" value="P-loop containing nucleoside triphosphate hydrolases"/>
    <property type="match status" value="2"/>
</dbReference>
<feature type="compositionally biased region" description="Polar residues" evidence="4">
    <location>
        <begin position="1201"/>
        <end position="1212"/>
    </location>
</feature>
<dbReference type="InterPro" id="IPR027417">
    <property type="entry name" value="P-loop_NTPase"/>
</dbReference>
<dbReference type="Pfam" id="PF00271">
    <property type="entry name" value="Helicase_C"/>
    <property type="match status" value="1"/>
</dbReference>
<dbReference type="InterPro" id="IPR050628">
    <property type="entry name" value="SNF2_RAD54_helicase_TF"/>
</dbReference>
<dbReference type="PROSITE" id="PS51194">
    <property type="entry name" value="HELICASE_CTER"/>
    <property type="match status" value="1"/>
</dbReference>
<dbReference type="OrthoDB" id="2801544at2759"/>
<keyword evidence="3" id="KW-0067">ATP-binding</keyword>
<evidence type="ECO:0000256" key="2">
    <source>
        <dbReference type="ARBA" id="ARBA00022801"/>
    </source>
</evidence>
<evidence type="ECO:0000256" key="1">
    <source>
        <dbReference type="ARBA" id="ARBA00022741"/>
    </source>
</evidence>
<dbReference type="STRING" id="278944.A0A4Z1I3J7"/>
<dbReference type="Pfam" id="PF00176">
    <property type="entry name" value="SNF2-rel_dom"/>
    <property type="match status" value="1"/>
</dbReference>
<dbReference type="GO" id="GO:0016787">
    <property type="term" value="F:hydrolase activity"/>
    <property type="evidence" value="ECO:0007669"/>
    <property type="project" value="UniProtKB-KW"/>
</dbReference>
<feature type="region of interest" description="Disordered" evidence="4">
    <location>
        <begin position="1185"/>
        <end position="1216"/>
    </location>
</feature>
<evidence type="ECO:0000259" key="5">
    <source>
        <dbReference type="PROSITE" id="PS51194"/>
    </source>
</evidence>
<dbReference type="CDD" id="cd18793">
    <property type="entry name" value="SF2_C_SNF"/>
    <property type="match status" value="1"/>
</dbReference>
<feature type="region of interest" description="Disordered" evidence="4">
    <location>
        <begin position="1274"/>
        <end position="1376"/>
    </location>
</feature>
<feature type="region of interest" description="Disordered" evidence="4">
    <location>
        <begin position="25"/>
        <end position="65"/>
    </location>
</feature>
<keyword evidence="1" id="KW-0547">Nucleotide-binding</keyword>
<keyword evidence="7" id="KW-1185">Reference proteome</keyword>
<dbReference type="EMBL" id="PQXJ01000248">
    <property type="protein sequence ID" value="TGO55294.1"/>
    <property type="molecule type" value="Genomic_DNA"/>
</dbReference>
<comment type="caution">
    <text evidence="6">The sequence shown here is derived from an EMBL/GenBank/DDBJ whole genome shotgun (WGS) entry which is preliminary data.</text>
</comment>
<protein>
    <recommendedName>
        <fullName evidence="5">Helicase C-terminal domain-containing protein</fullName>
    </recommendedName>
</protein>
<dbReference type="Proteomes" id="UP000297452">
    <property type="component" value="Unassembled WGS sequence"/>
</dbReference>
<name>A0A4Z1I3J7_9HELO</name>
<evidence type="ECO:0000313" key="7">
    <source>
        <dbReference type="Proteomes" id="UP000297452"/>
    </source>
</evidence>
<dbReference type="GO" id="GO:0006281">
    <property type="term" value="P:DNA repair"/>
    <property type="evidence" value="ECO:0007669"/>
    <property type="project" value="TreeGrafter"/>
</dbReference>
<feature type="region of interest" description="Disordered" evidence="4">
    <location>
        <begin position="637"/>
        <end position="660"/>
    </location>
</feature>
<accession>A0A4Z1I3J7</accession>
<dbReference type="GO" id="GO:0008094">
    <property type="term" value="F:ATP-dependent activity, acting on DNA"/>
    <property type="evidence" value="ECO:0007669"/>
    <property type="project" value="TreeGrafter"/>
</dbReference>
<reference evidence="6 7" key="1">
    <citation type="submission" date="2017-12" db="EMBL/GenBank/DDBJ databases">
        <title>Comparative genomics of Botrytis spp.</title>
        <authorList>
            <person name="Valero-Jimenez C.A."/>
            <person name="Tapia P."/>
            <person name="Veloso J."/>
            <person name="Silva-Moreno E."/>
            <person name="Staats M."/>
            <person name="Valdes J.H."/>
            <person name="Van Kan J.A.L."/>
        </authorList>
    </citation>
    <scope>NUCLEOTIDE SEQUENCE [LARGE SCALE GENOMIC DNA]</scope>
    <source>
        <strain evidence="6 7">MUCL2120</strain>
    </source>
</reference>
<dbReference type="GO" id="GO:0005634">
    <property type="term" value="C:nucleus"/>
    <property type="evidence" value="ECO:0007669"/>
    <property type="project" value="TreeGrafter"/>
</dbReference>
<keyword evidence="2" id="KW-0378">Hydrolase</keyword>